<comment type="similarity">
    <text evidence="2">Belongs to the membrane fusion protein (MFP) (TC 8.A.1) family.</text>
</comment>
<dbReference type="NCBIfam" id="TIGR01730">
    <property type="entry name" value="RND_mfp"/>
    <property type="match status" value="1"/>
</dbReference>
<keyword evidence="4" id="KW-0175">Coiled coil</keyword>
<keyword evidence="3" id="KW-0813">Transport</keyword>
<evidence type="ECO:0000313" key="8">
    <source>
        <dbReference type="EMBL" id="MBW9062924.1"/>
    </source>
</evidence>
<dbReference type="Pfam" id="PF25967">
    <property type="entry name" value="RND-MFP_C"/>
    <property type="match status" value="1"/>
</dbReference>
<evidence type="ECO:0000256" key="3">
    <source>
        <dbReference type="ARBA" id="ARBA00022448"/>
    </source>
</evidence>
<dbReference type="SUPFAM" id="SSF111369">
    <property type="entry name" value="HlyD-like secretion proteins"/>
    <property type="match status" value="1"/>
</dbReference>
<dbReference type="InterPro" id="IPR058624">
    <property type="entry name" value="MdtA-like_HH"/>
</dbReference>
<proteinExistence type="inferred from homology"/>
<evidence type="ECO:0000259" key="5">
    <source>
        <dbReference type="Pfam" id="PF25876"/>
    </source>
</evidence>
<comment type="caution">
    <text evidence="8">The sequence shown here is derived from an EMBL/GenBank/DDBJ whole genome shotgun (WGS) entry which is preliminary data.</text>
</comment>
<dbReference type="Pfam" id="PF25876">
    <property type="entry name" value="HH_MFP_RND"/>
    <property type="match status" value="1"/>
</dbReference>
<evidence type="ECO:0000259" key="7">
    <source>
        <dbReference type="Pfam" id="PF25967"/>
    </source>
</evidence>
<protein>
    <submittedName>
        <fullName evidence="8">Efflux RND transporter periplasmic adaptor subunit</fullName>
    </submittedName>
</protein>
<dbReference type="Proteomes" id="UP000757604">
    <property type="component" value="Unassembled WGS sequence"/>
</dbReference>
<keyword evidence="9" id="KW-1185">Reference proteome</keyword>
<dbReference type="Pfam" id="PF25917">
    <property type="entry name" value="BSH_RND"/>
    <property type="match status" value="1"/>
</dbReference>
<dbReference type="EMBL" id="JAEUAO010000001">
    <property type="protein sequence ID" value="MBW9062924.1"/>
    <property type="molecule type" value="Genomic_DNA"/>
</dbReference>
<gene>
    <name evidence="8" type="ORF">JNB71_06300</name>
</gene>
<feature type="domain" description="Multidrug resistance protein MdtA-like alpha-helical hairpin" evidence="5">
    <location>
        <begin position="120"/>
        <end position="185"/>
    </location>
</feature>
<evidence type="ECO:0000259" key="6">
    <source>
        <dbReference type="Pfam" id="PF25917"/>
    </source>
</evidence>
<organism evidence="8 9">
    <name type="scientific">Rhizobium herbae</name>
    <dbReference type="NCBI Taxonomy" id="508661"/>
    <lineage>
        <taxon>Bacteria</taxon>
        <taxon>Pseudomonadati</taxon>
        <taxon>Pseudomonadota</taxon>
        <taxon>Alphaproteobacteria</taxon>
        <taxon>Hyphomicrobiales</taxon>
        <taxon>Rhizobiaceae</taxon>
        <taxon>Rhizobium/Agrobacterium group</taxon>
        <taxon>Rhizobium</taxon>
    </lineage>
</organism>
<dbReference type="PANTHER" id="PTHR30469:SF38">
    <property type="entry name" value="HLYD FAMILY SECRETION PROTEIN"/>
    <property type="match status" value="1"/>
</dbReference>
<feature type="domain" description="Multidrug resistance protein MdtA-like barrel-sandwich hybrid" evidence="6">
    <location>
        <begin position="80"/>
        <end position="215"/>
    </location>
</feature>
<evidence type="ECO:0000256" key="4">
    <source>
        <dbReference type="SAM" id="Coils"/>
    </source>
</evidence>
<dbReference type="Gene3D" id="1.10.287.470">
    <property type="entry name" value="Helix hairpin bin"/>
    <property type="match status" value="1"/>
</dbReference>
<name>A0ABS7H900_9HYPH</name>
<feature type="domain" description="Multidrug resistance protein MdtA-like C-terminal permuted SH3" evidence="7">
    <location>
        <begin position="312"/>
        <end position="362"/>
    </location>
</feature>
<dbReference type="InterPro" id="IPR058625">
    <property type="entry name" value="MdtA-like_BSH"/>
</dbReference>
<evidence type="ECO:0000313" key="9">
    <source>
        <dbReference type="Proteomes" id="UP000757604"/>
    </source>
</evidence>
<comment type="subcellular location">
    <subcellularLocation>
        <location evidence="1">Cell envelope</location>
    </subcellularLocation>
</comment>
<dbReference type="InterPro" id="IPR058627">
    <property type="entry name" value="MdtA-like_C"/>
</dbReference>
<dbReference type="Gene3D" id="2.40.30.170">
    <property type="match status" value="1"/>
</dbReference>
<dbReference type="Gene3D" id="2.40.50.100">
    <property type="match status" value="1"/>
</dbReference>
<dbReference type="PANTHER" id="PTHR30469">
    <property type="entry name" value="MULTIDRUG RESISTANCE PROTEIN MDTA"/>
    <property type="match status" value="1"/>
</dbReference>
<evidence type="ECO:0000256" key="2">
    <source>
        <dbReference type="ARBA" id="ARBA00009477"/>
    </source>
</evidence>
<sequence length="378" mass="40890">MVQRDFRSEQPQMNGKQHYGPVRWLGATAVMLILTSCQGETQQPEKEKAAVRVQSADVVDYQHRVMLTGEVVAHVQTNLSFRVSGQVTEWYADVGSHVTVGDVLARIDPRVQQADVRSSEAAVRSAEAQVRQATSAFERQKSLLAKNSTTQEAFDQAQTALRTAEASLDSAKAQLGTSQDALSYTELRADADGIVTVRNAEAGQVVQAAQTMFSVARDGPRDAIFNVYESLLFERPAEPPKIGLALVSDPLVKAEGVVSEISPTIDAAMGTVRVKVSMDRTPDRMTLGAPVTGFASSRPMKLVILPWTSLSELDGRPAVWVVDEKNSTVDLKPVTVATYEKGRVLISDGIAKGETVVVDGAKMLRPGEAVDVIKEQAE</sequence>
<dbReference type="Gene3D" id="2.40.420.20">
    <property type="match status" value="1"/>
</dbReference>
<evidence type="ECO:0000256" key="1">
    <source>
        <dbReference type="ARBA" id="ARBA00004196"/>
    </source>
</evidence>
<feature type="coiled-coil region" evidence="4">
    <location>
        <begin position="116"/>
        <end position="174"/>
    </location>
</feature>
<reference evidence="8 9" key="1">
    <citation type="journal article" date="2021" name="MBio">
        <title>Poor Competitiveness of Bradyrhizobium in Pigeon Pea Root Colonization in Indian Soils.</title>
        <authorList>
            <person name="Chalasani D."/>
            <person name="Basu A."/>
            <person name="Pullabhotla S.V.S.R.N."/>
            <person name="Jorrin B."/>
            <person name="Neal A.L."/>
            <person name="Poole P.S."/>
            <person name="Podile A.R."/>
            <person name="Tkacz A."/>
        </authorList>
    </citation>
    <scope>NUCLEOTIDE SEQUENCE [LARGE SCALE GENOMIC DNA]</scope>
    <source>
        <strain evidence="8 9">HU44</strain>
    </source>
</reference>
<dbReference type="InterPro" id="IPR006143">
    <property type="entry name" value="RND_pump_MFP"/>
</dbReference>
<accession>A0ABS7H900</accession>